<accession>A0A840P786</accession>
<evidence type="ECO:0000256" key="1">
    <source>
        <dbReference type="ARBA" id="ARBA00004196"/>
    </source>
</evidence>
<dbReference type="SUPFAM" id="SSF48230">
    <property type="entry name" value="Chondroitin AC/alginate lyase"/>
    <property type="match status" value="1"/>
</dbReference>
<organism evidence="3 4">
    <name type="scientific">Thermocatellispora tengchongensis</name>
    <dbReference type="NCBI Taxonomy" id="1073253"/>
    <lineage>
        <taxon>Bacteria</taxon>
        <taxon>Bacillati</taxon>
        <taxon>Actinomycetota</taxon>
        <taxon>Actinomycetes</taxon>
        <taxon>Streptosporangiales</taxon>
        <taxon>Streptosporangiaceae</taxon>
        <taxon>Thermocatellispora</taxon>
    </lineage>
</organism>
<evidence type="ECO:0000313" key="4">
    <source>
        <dbReference type="Proteomes" id="UP000578449"/>
    </source>
</evidence>
<sequence length="664" mass="73240">MISLVTGQDVQRVRDEVARGGKAAEIRQALRRRAERLVRRPGVVARDEPAGWWHVVSQRLCDVAFAHRLSEAEEEPEEAEAYGRWLRTEVLAICDRPADDWIGPDFRPRTSPSLGTLETAHIGLAVAEAVSLCPDLFTAGEHDRIRRVLRDNCQAPCRRALDLRVADPCNWFMVLLDGYGTVSAFLGDAEAVARTVERHAVAAGAFEEDSYGESLQYWSYAGAHLAHLREVLLRHDPSLHERLDLSCYTRCVPWAVHSLLYVKPLAGWGEGRYPRSLNFGDSSALFRPSADLLLHIAARARHSHPREAGLARWLFDVTYHDVALEPLDGGGFGFFNQVQWRSLTLLPDAAGPVTPEEAKEPTTRGFACGTVAIRDTWPQALTVLGVQGGTGRLRTAIHRHADEASFILSHRGERFFADPGHCCYRLTTQAVSSTSAMHNTWTFRLPDATTLWQHTRPRGPGHPPLNRRVLLEQDGGLTVVRCDAAAAYGPPIRRAERTWIAVLPHVVVVADRIEADEPVAVDTHFVLNDRDGALRTRSTAEGAMAFRRGGSAVTLTRCAGDARYELLRSWGYMHDVYDPRPNRRGQGREGSAEIHTFAGAGHETRHTALYAIVMDTEPGITAWQVTARPDGCHVTGPGGTALAVSLTETGIAVEGVTDATINLW</sequence>
<dbReference type="AlphaFoldDB" id="A0A840P786"/>
<dbReference type="Proteomes" id="UP000578449">
    <property type="component" value="Unassembled WGS sequence"/>
</dbReference>
<comment type="caution">
    <text evidence="3">The sequence shown here is derived from an EMBL/GenBank/DDBJ whole genome shotgun (WGS) entry which is preliminary data.</text>
</comment>
<dbReference type="GO" id="GO:0016829">
    <property type="term" value="F:lyase activity"/>
    <property type="evidence" value="ECO:0007669"/>
    <property type="project" value="InterPro"/>
</dbReference>
<dbReference type="Gene3D" id="2.70.98.70">
    <property type="match status" value="1"/>
</dbReference>
<proteinExistence type="predicted"/>
<name>A0A840P786_9ACTN</name>
<protein>
    <recommendedName>
        <fullName evidence="2">Heparinase II/III-like C-terminal domain-containing protein</fullName>
    </recommendedName>
</protein>
<dbReference type="EMBL" id="JACHGN010000006">
    <property type="protein sequence ID" value="MBB5133773.1"/>
    <property type="molecule type" value="Genomic_DNA"/>
</dbReference>
<dbReference type="InterPro" id="IPR008929">
    <property type="entry name" value="Chondroitin_lyas"/>
</dbReference>
<evidence type="ECO:0000313" key="3">
    <source>
        <dbReference type="EMBL" id="MBB5133773.1"/>
    </source>
</evidence>
<feature type="domain" description="Heparinase II/III-like C-terminal" evidence="2">
    <location>
        <begin position="394"/>
        <end position="583"/>
    </location>
</feature>
<gene>
    <name evidence="3" type="ORF">HNP84_003499</name>
</gene>
<dbReference type="RefSeq" id="WP_185050698.1">
    <property type="nucleotide sequence ID" value="NZ_BAABIX010000001.1"/>
</dbReference>
<reference evidence="3 4" key="1">
    <citation type="submission" date="2020-08" db="EMBL/GenBank/DDBJ databases">
        <title>Genomic Encyclopedia of Type Strains, Phase IV (KMG-IV): sequencing the most valuable type-strain genomes for metagenomic binning, comparative biology and taxonomic classification.</title>
        <authorList>
            <person name="Goeker M."/>
        </authorList>
    </citation>
    <scope>NUCLEOTIDE SEQUENCE [LARGE SCALE GENOMIC DNA]</scope>
    <source>
        <strain evidence="3 4">DSM 45615</strain>
    </source>
</reference>
<keyword evidence="4" id="KW-1185">Reference proteome</keyword>
<comment type="subcellular location">
    <subcellularLocation>
        <location evidence="1">Cell envelope</location>
    </subcellularLocation>
</comment>
<dbReference type="InterPro" id="IPR012480">
    <property type="entry name" value="Hepar_II_III_C"/>
</dbReference>
<dbReference type="GO" id="GO:0030313">
    <property type="term" value="C:cell envelope"/>
    <property type="evidence" value="ECO:0007669"/>
    <property type="project" value="UniProtKB-SubCell"/>
</dbReference>
<evidence type="ECO:0000259" key="2">
    <source>
        <dbReference type="Pfam" id="PF07940"/>
    </source>
</evidence>
<dbReference type="Pfam" id="PF07940">
    <property type="entry name" value="Hepar_II_III_C"/>
    <property type="match status" value="1"/>
</dbReference>
<dbReference type="Gene3D" id="1.50.10.100">
    <property type="entry name" value="Chondroitin AC/alginate lyase"/>
    <property type="match status" value="1"/>
</dbReference>